<sequence>MPVQASLADAYRRLDGTPFTRPTSFRVTRLDHYSRLHGAAPLDLDPEPGARRSVRPRRHRPAAAAPAPVPGLYSASGSLPVLTAQEQVEPWLVGVLRGQRPGHPVPPDVRRAFAVVERCTPVTTDLP</sequence>
<evidence type="ECO:0000313" key="3">
    <source>
        <dbReference type="Proteomes" id="UP001157017"/>
    </source>
</evidence>
<proteinExistence type="predicted"/>
<evidence type="ECO:0000313" key="2">
    <source>
        <dbReference type="EMBL" id="GMA87654.1"/>
    </source>
</evidence>
<feature type="region of interest" description="Disordered" evidence="1">
    <location>
        <begin position="37"/>
        <end position="76"/>
    </location>
</feature>
<gene>
    <name evidence="2" type="ORF">GCM10025868_29040</name>
</gene>
<protein>
    <submittedName>
        <fullName evidence="2">Uncharacterized protein</fullName>
    </submittedName>
</protein>
<feature type="compositionally biased region" description="Basic residues" evidence="1">
    <location>
        <begin position="52"/>
        <end position="61"/>
    </location>
</feature>
<comment type="caution">
    <text evidence="2">The sequence shown here is derived from an EMBL/GenBank/DDBJ whole genome shotgun (WGS) entry which is preliminary data.</text>
</comment>
<dbReference type="Proteomes" id="UP001157017">
    <property type="component" value="Unassembled WGS sequence"/>
</dbReference>
<accession>A0ABQ6JJT5</accession>
<dbReference type="EMBL" id="BSUZ01000001">
    <property type="protein sequence ID" value="GMA87654.1"/>
    <property type="molecule type" value="Genomic_DNA"/>
</dbReference>
<organism evidence="2 3">
    <name type="scientific">Angustibacter aerolatus</name>
    <dbReference type="NCBI Taxonomy" id="1162965"/>
    <lineage>
        <taxon>Bacteria</taxon>
        <taxon>Bacillati</taxon>
        <taxon>Actinomycetota</taxon>
        <taxon>Actinomycetes</taxon>
        <taxon>Kineosporiales</taxon>
        <taxon>Kineosporiaceae</taxon>
    </lineage>
</organism>
<evidence type="ECO:0000256" key="1">
    <source>
        <dbReference type="SAM" id="MobiDB-lite"/>
    </source>
</evidence>
<reference evidence="3" key="1">
    <citation type="journal article" date="2019" name="Int. J. Syst. Evol. Microbiol.">
        <title>The Global Catalogue of Microorganisms (GCM) 10K type strain sequencing project: providing services to taxonomists for standard genome sequencing and annotation.</title>
        <authorList>
            <consortium name="The Broad Institute Genomics Platform"/>
            <consortium name="The Broad Institute Genome Sequencing Center for Infectious Disease"/>
            <person name="Wu L."/>
            <person name="Ma J."/>
        </authorList>
    </citation>
    <scope>NUCLEOTIDE SEQUENCE [LARGE SCALE GENOMIC DNA]</scope>
    <source>
        <strain evidence="3">NBRC 108730</strain>
    </source>
</reference>
<name>A0ABQ6JJT5_9ACTN</name>
<keyword evidence="3" id="KW-1185">Reference proteome</keyword>